<keyword evidence="3" id="KW-0805">Transcription regulation</keyword>
<keyword evidence="4 7" id="KW-0238">DNA-binding</keyword>
<dbReference type="Pfam" id="PF00155">
    <property type="entry name" value="Aminotran_1_2"/>
    <property type="match status" value="1"/>
</dbReference>
<dbReference type="InterPro" id="IPR036388">
    <property type="entry name" value="WH-like_DNA-bd_sf"/>
</dbReference>
<dbReference type="Gene3D" id="3.40.640.10">
    <property type="entry name" value="Type I PLP-dependent aspartate aminotransferase-like (Major domain)"/>
    <property type="match status" value="1"/>
</dbReference>
<evidence type="ECO:0000259" key="6">
    <source>
        <dbReference type="PROSITE" id="PS50949"/>
    </source>
</evidence>
<dbReference type="InterPro" id="IPR036390">
    <property type="entry name" value="WH_DNA-bd_sf"/>
</dbReference>
<dbReference type="PANTHER" id="PTHR46577:SF1">
    <property type="entry name" value="HTH-TYPE TRANSCRIPTIONAL REGULATORY PROTEIN GABR"/>
    <property type="match status" value="1"/>
</dbReference>
<name>A0ABR6L2P0_9HYPH</name>
<dbReference type="PROSITE" id="PS50949">
    <property type="entry name" value="HTH_GNTR"/>
    <property type="match status" value="1"/>
</dbReference>
<dbReference type="InterPro" id="IPR015421">
    <property type="entry name" value="PyrdxlP-dep_Trfase_major"/>
</dbReference>
<dbReference type="Proteomes" id="UP000539538">
    <property type="component" value="Unassembled WGS sequence"/>
</dbReference>
<dbReference type="EMBL" id="JACHOT010000003">
    <property type="protein sequence ID" value="MBB4650995.1"/>
    <property type="molecule type" value="Genomic_DNA"/>
</dbReference>
<dbReference type="InterPro" id="IPR015424">
    <property type="entry name" value="PyrdxlP-dep_Trfase"/>
</dbReference>
<dbReference type="GO" id="GO:0003677">
    <property type="term" value="F:DNA binding"/>
    <property type="evidence" value="ECO:0007669"/>
    <property type="project" value="UniProtKB-KW"/>
</dbReference>
<keyword evidence="5" id="KW-0804">Transcription</keyword>
<evidence type="ECO:0000256" key="3">
    <source>
        <dbReference type="ARBA" id="ARBA00023015"/>
    </source>
</evidence>
<proteinExistence type="inferred from homology"/>
<evidence type="ECO:0000256" key="2">
    <source>
        <dbReference type="ARBA" id="ARBA00022898"/>
    </source>
</evidence>
<evidence type="ECO:0000313" key="8">
    <source>
        <dbReference type="Proteomes" id="UP000539538"/>
    </source>
</evidence>
<evidence type="ECO:0000313" key="7">
    <source>
        <dbReference type="EMBL" id="MBB4650995.1"/>
    </source>
</evidence>
<feature type="domain" description="HTH gntR-type" evidence="6">
    <location>
        <begin position="22"/>
        <end position="90"/>
    </location>
</feature>
<dbReference type="InterPro" id="IPR000524">
    <property type="entry name" value="Tscrpt_reg_HTH_GntR"/>
</dbReference>
<dbReference type="SUPFAM" id="SSF46785">
    <property type="entry name" value="Winged helix' DNA-binding domain"/>
    <property type="match status" value="1"/>
</dbReference>
<keyword evidence="2" id="KW-0663">Pyridoxal phosphate</keyword>
<gene>
    <name evidence="7" type="ORF">GGQ99_002758</name>
</gene>
<dbReference type="SMART" id="SM00345">
    <property type="entry name" value="HTH_GNTR"/>
    <property type="match status" value="1"/>
</dbReference>
<sequence>MTGTEEMAEPGSVGWFAEHLNDRTKRGIAVETSALIRAGSLTMGTKLPPVRDLAFALGVSPATISDAWSELRKQKIITGRGRNGSWVSGDHIAARPFRLAQSGDYGEHVLDLSKAGPDPALLPPLVEALRHGASAANLNSYERIRILPELRDAVQGSWPYRPEAFLATSGGYNAVYTVLHAFFVPGSHIAIEDPTALRLLDILEDLGARILPVKSDRDGPLPASLAAAMAHKPAAFLFQPRLHSVTCQTVSQQRIGELANVLEGSDTLIIEDDGIADIATSPATSLGGVLPDQVIHIRSFSKTLGPDLRLAILSSSTKLVDQIQSFRSFGAGWTSRILQSAAAWLLNDADTLGSIDKARKVYRQRRTELSEALAKRGIPLPDGEGFCLWVPVQSEQFALITLAARGIAVQPGSKFLINPTHHIRVSTSTLENRYDEVADAITVAIGGAT</sequence>
<comment type="similarity">
    <text evidence="1">In the C-terminal section; belongs to the class-I pyridoxal-phosphate-dependent aminotransferase family.</text>
</comment>
<keyword evidence="8" id="KW-1185">Reference proteome</keyword>
<evidence type="ECO:0000256" key="5">
    <source>
        <dbReference type="ARBA" id="ARBA00023163"/>
    </source>
</evidence>
<evidence type="ECO:0000256" key="4">
    <source>
        <dbReference type="ARBA" id="ARBA00023125"/>
    </source>
</evidence>
<protein>
    <submittedName>
        <fullName evidence="7">DNA-binding transcriptional MocR family regulator</fullName>
    </submittedName>
</protein>
<dbReference type="Gene3D" id="1.10.10.10">
    <property type="entry name" value="Winged helix-like DNA-binding domain superfamily/Winged helix DNA-binding domain"/>
    <property type="match status" value="1"/>
</dbReference>
<comment type="caution">
    <text evidence="7">The sequence shown here is derived from an EMBL/GenBank/DDBJ whole genome shotgun (WGS) entry which is preliminary data.</text>
</comment>
<dbReference type="InterPro" id="IPR004839">
    <property type="entry name" value="Aminotransferase_I/II_large"/>
</dbReference>
<dbReference type="SUPFAM" id="SSF53383">
    <property type="entry name" value="PLP-dependent transferases"/>
    <property type="match status" value="1"/>
</dbReference>
<organism evidence="7 8">
    <name type="scientific">Aminobacter niigataensis</name>
    <dbReference type="NCBI Taxonomy" id="83265"/>
    <lineage>
        <taxon>Bacteria</taxon>
        <taxon>Pseudomonadati</taxon>
        <taxon>Pseudomonadota</taxon>
        <taxon>Alphaproteobacteria</taxon>
        <taxon>Hyphomicrobiales</taxon>
        <taxon>Phyllobacteriaceae</taxon>
        <taxon>Aminobacter</taxon>
    </lineage>
</organism>
<dbReference type="InterPro" id="IPR051446">
    <property type="entry name" value="HTH_trans_reg/aminotransferase"/>
</dbReference>
<accession>A0ABR6L2P0</accession>
<reference evidence="7 8" key="1">
    <citation type="submission" date="2020-08" db="EMBL/GenBank/DDBJ databases">
        <title>Genomic Encyclopedia of Type Strains, Phase IV (KMG-IV): sequencing the most valuable type-strain genomes for metagenomic binning, comparative biology and taxonomic classification.</title>
        <authorList>
            <person name="Goeker M."/>
        </authorList>
    </citation>
    <scope>NUCLEOTIDE SEQUENCE [LARGE SCALE GENOMIC DNA]</scope>
    <source>
        <strain evidence="7 8">DSM 7050</strain>
    </source>
</reference>
<dbReference type="PANTHER" id="PTHR46577">
    <property type="entry name" value="HTH-TYPE TRANSCRIPTIONAL REGULATORY PROTEIN GABR"/>
    <property type="match status" value="1"/>
</dbReference>
<dbReference type="CDD" id="cd00609">
    <property type="entry name" value="AAT_like"/>
    <property type="match status" value="1"/>
</dbReference>
<dbReference type="Pfam" id="PF00392">
    <property type="entry name" value="GntR"/>
    <property type="match status" value="1"/>
</dbReference>
<evidence type="ECO:0000256" key="1">
    <source>
        <dbReference type="ARBA" id="ARBA00005384"/>
    </source>
</evidence>